<evidence type="ECO:0000313" key="2">
    <source>
        <dbReference type="Proteomes" id="UP001157502"/>
    </source>
</evidence>
<reference evidence="1" key="1">
    <citation type="submission" date="2021-05" db="EMBL/GenBank/DDBJ databases">
        <authorList>
            <person name="Pan Q."/>
            <person name="Jouanno E."/>
            <person name="Zahm M."/>
            <person name="Klopp C."/>
            <person name="Cabau C."/>
            <person name="Louis A."/>
            <person name="Berthelot C."/>
            <person name="Parey E."/>
            <person name="Roest Crollius H."/>
            <person name="Montfort J."/>
            <person name="Robinson-Rechavi M."/>
            <person name="Bouchez O."/>
            <person name="Lampietro C."/>
            <person name="Lopez Roques C."/>
            <person name="Donnadieu C."/>
            <person name="Postlethwait J."/>
            <person name="Bobe J."/>
            <person name="Dillon D."/>
            <person name="Chandos A."/>
            <person name="von Hippel F."/>
            <person name="Guiguen Y."/>
        </authorList>
    </citation>
    <scope>NUCLEOTIDE SEQUENCE</scope>
    <source>
        <strain evidence="1">YG-Jan2019</strain>
    </source>
</reference>
<organism evidence="1 2">
    <name type="scientific">Dallia pectoralis</name>
    <name type="common">Alaska blackfish</name>
    <dbReference type="NCBI Taxonomy" id="75939"/>
    <lineage>
        <taxon>Eukaryota</taxon>
        <taxon>Metazoa</taxon>
        <taxon>Chordata</taxon>
        <taxon>Craniata</taxon>
        <taxon>Vertebrata</taxon>
        <taxon>Euteleostomi</taxon>
        <taxon>Actinopterygii</taxon>
        <taxon>Neopterygii</taxon>
        <taxon>Teleostei</taxon>
        <taxon>Protacanthopterygii</taxon>
        <taxon>Esociformes</taxon>
        <taxon>Umbridae</taxon>
        <taxon>Dallia</taxon>
    </lineage>
</organism>
<dbReference type="EMBL" id="CM055729">
    <property type="protein sequence ID" value="KAJ8014729.1"/>
    <property type="molecule type" value="Genomic_DNA"/>
</dbReference>
<proteinExistence type="predicted"/>
<name>A0ACC2HFI1_DALPE</name>
<sequence length="111" mass="12839">MANRAQRIYALTALQMLKNLDEMESDGGSEITPEIDVSDDDSSSESDIDPPPPMPEPRRRKTRKEPTETPCRCETRVCEGWHDFDKDEQQERRKVPFAEYPDRGSRPNDSR</sequence>
<gene>
    <name evidence="1" type="ORF">DPEC_G00018740</name>
</gene>
<comment type="caution">
    <text evidence="1">The sequence shown here is derived from an EMBL/GenBank/DDBJ whole genome shotgun (WGS) entry which is preliminary data.</text>
</comment>
<evidence type="ECO:0000313" key="1">
    <source>
        <dbReference type="EMBL" id="KAJ8014729.1"/>
    </source>
</evidence>
<accession>A0ACC2HFI1</accession>
<keyword evidence="2" id="KW-1185">Reference proteome</keyword>
<dbReference type="Proteomes" id="UP001157502">
    <property type="component" value="Chromosome 2"/>
</dbReference>
<protein>
    <submittedName>
        <fullName evidence="1">Uncharacterized protein</fullName>
    </submittedName>
</protein>